<name>A0A1X2HWP1_SYNRA</name>
<gene>
    <name evidence="3" type="ORF">BCR43DRAFT_430274</name>
</gene>
<comment type="caution">
    <text evidence="3">The sequence shown here is derived from an EMBL/GenBank/DDBJ whole genome shotgun (WGS) entry which is preliminary data.</text>
</comment>
<dbReference type="InParanoid" id="A0A1X2HWP1"/>
<dbReference type="PIRSF" id="PIRSF038896">
    <property type="entry name" value="NAPE-PLD"/>
    <property type="match status" value="1"/>
</dbReference>
<dbReference type="PANTHER" id="PTHR15032">
    <property type="entry name" value="N-ACYL-PHOSPHATIDYLETHANOLAMINE-HYDROLYZING PHOSPHOLIPASE D"/>
    <property type="match status" value="1"/>
</dbReference>
<dbReference type="InterPro" id="IPR024884">
    <property type="entry name" value="NAPE-PLD"/>
</dbReference>
<dbReference type="AlphaFoldDB" id="A0A1X2HWP1"/>
<feature type="binding site" evidence="1">
    <location>
        <position position="100"/>
    </location>
    <ligand>
        <name>an N-acyl-1,2-diacyl-sn-glycero-3-phosphoethanolamine</name>
        <dbReference type="ChEBI" id="CHEBI:62537"/>
    </ligand>
</feature>
<dbReference type="Pfam" id="PF12706">
    <property type="entry name" value="Lactamase_B_2"/>
    <property type="match status" value="1"/>
</dbReference>
<protein>
    <submittedName>
        <fullName evidence="3">Beta-lactamase superfamily domain-domain-containing protein</fullName>
    </submittedName>
</protein>
<evidence type="ECO:0000313" key="3">
    <source>
        <dbReference type="EMBL" id="ORZ04015.1"/>
    </source>
</evidence>
<dbReference type="OMA" id="LPCQYES"/>
<accession>A0A1X2HWP1</accession>
<dbReference type="GO" id="GO:0008270">
    <property type="term" value="F:zinc ion binding"/>
    <property type="evidence" value="ECO:0007669"/>
    <property type="project" value="InterPro"/>
</dbReference>
<sequence length="290" mass="32568">MAQGKEHHTGSGFKNPWPSAAINGIWETFQMFREVKLGKTEKDIQPHHKPQQVPLNQELLRKPETAGGNTILTTWLGHACVLVQLNGYNVLFDPVFSDSYDHLDSHSIKKLAELHPNAKFYVPLGNKAWFEIDQSRVVELDWWDASELTIQSAQGHLKLTCTPCQHFSGRGLFDRNKTLWASWCVESIVGGESKGKVFFGGDTGYRAVAATVTPEQRFDEAYLDTLPHCPAFKEIGDKIGPFDVSLIPIGAYSPRWFMSTIHCSPEDAVRVHEDVKSKKSVSMQEFIRGA</sequence>
<dbReference type="GO" id="GO:0070290">
    <property type="term" value="F:N-acylphosphatidylethanolamine-specific phospholipase D activity"/>
    <property type="evidence" value="ECO:0007669"/>
    <property type="project" value="InterPro"/>
</dbReference>
<evidence type="ECO:0000313" key="4">
    <source>
        <dbReference type="Proteomes" id="UP000242180"/>
    </source>
</evidence>
<proteinExistence type="predicted"/>
<organism evidence="3 4">
    <name type="scientific">Syncephalastrum racemosum</name>
    <name type="common">Filamentous fungus</name>
    <dbReference type="NCBI Taxonomy" id="13706"/>
    <lineage>
        <taxon>Eukaryota</taxon>
        <taxon>Fungi</taxon>
        <taxon>Fungi incertae sedis</taxon>
        <taxon>Mucoromycota</taxon>
        <taxon>Mucoromycotina</taxon>
        <taxon>Mucoromycetes</taxon>
        <taxon>Mucorales</taxon>
        <taxon>Syncephalastraceae</taxon>
        <taxon>Syncephalastrum</taxon>
    </lineage>
</organism>
<dbReference type="EMBL" id="MCGN01000001">
    <property type="protein sequence ID" value="ORZ04015.1"/>
    <property type="molecule type" value="Genomic_DNA"/>
</dbReference>
<dbReference type="InterPro" id="IPR036866">
    <property type="entry name" value="RibonucZ/Hydroxyglut_hydro"/>
</dbReference>
<feature type="binding site" evidence="1">
    <location>
        <position position="262"/>
    </location>
    <ligand>
        <name>an N-acyl-1,2-diacyl-sn-glycero-3-phosphoethanolamine</name>
        <dbReference type="ChEBI" id="CHEBI:62537"/>
    </ligand>
</feature>
<keyword evidence="4" id="KW-1185">Reference proteome</keyword>
<dbReference type="Gene3D" id="3.60.15.10">
    <property type="entry name" value="Ribonuclease Z/Hydroxyacylglutathione hydrolase-like"/>
    <property type="match status" value="1"/>
</dbReference>
<dbReference type="GO" id="GO:0070292">
    <property type="term" value="P:N-acylphosphatidylethanolamine metabolic process"/>
    <property type="evidence" value="ECO:0007669"/>
    <property type="project" value="TreeGrafter"/>
</dbReference>
<dbReference type="SUPFAM" id="SSF56281">
    <property type="entry name" value="Metallo-hydrolase/oxidoreductase"/>
    <property type="match status" value="1"/>
</dbReference>
<feature type="domain" description="Metallo-beta-lactamase" evidence="2">
    <location>
        <begin position="98"/>
        <end position="281"/>
    </location>
</feature>
<evidence type="ECO:0000259" key="2">
    <source>
        <dbReference type="Pfam" id="PF12706"/>
    </source>
</evidence>
<dbReference type="PANTHER" id="PTHR15032:SF4">
    <property type="entry name" value="N-ACYL-PHOSPHATIDYLETHANOLAMINE-HYDROLYZING PHOSPHOLIPASE D"/>
    <property type="match status" value="1"/>
</dbReference>
<dbReference type="Proteomes" id="UP000242180">
    <property type="component" value="Unassembled WGS sequence"/>
</dbReference>
<dbReference type="GO" id="GO:0070291">
    <property type="term" value="P:N-acylethanolamine metabolic process"/>
    <property type="evidence" value="ECO:0007669"/>
    <property type="project" value="TreeGrafter"/>
</dbReference>
<reference evidence="3 4" key="1">
    <citation type="submission" date="2016-07" db="EMBL/GenBank/DDBJ databases">
        <title>Pervasive Adenine N6-methylation of Active Genes in Fungi.</title>
        <authorList>
            <consortium name="DOE Joint Genome Institute"/>
            <person name="Mondo S.J."/>
            <person name="Dannebaum R.O."/>
            <person name="Kuo R.C."/>
            <person name="Labutti K."/>
            <person name="Haridas S."/>
            <person name="Kuo A."/>
            <person name="Salamov A."/>
            <person name="Ahrendt S.R."/>
            <person name="Lipzen A."/>
            <person name="Sullivan W."/>
            <person name="Andreopoulos W.B."/>
            <person name="Clum A."/>
            <person name="Lindquist E."/>
            <person name="Daum C."/>
            <person name="Ramamoorthy G.K."/>
            <person name="Gryganskyi A."/>
            <person name="Culley D."/>
            <person name="Magnuson J.K."/>
            <person name="James T.Y."/>
            <person name="O'Malley M.A."/>
            <person name="Stajich J.E."/>
            <person name="Spatafora J.W."/>
            <person name="Visel A."/>
            <person name="Grigoriev I.V."/>
        </authorList>
    </citation>
    <scope>NUCLEOTIDE SEQUENCE [LARGE SCALE GENOMIC DNA]</scope>
    <source>
        <strain evidence="3 4">NRRL 2496</strain>
    </source>
</reference>
<dbReference type="GO" id="GO:0005737">
    <property type="term" value="C:cytoplasm"/>
    <property type="evidence" value="ECO:0007669"/>
    <property type="project" value="TreeGrafter"/>
</dbReference>
<evidence type="ECO:0000256" key="1">
    <source>
        <dbReference type="PIRSR" id="PIRSR038896-50"/>
    </source>
</evidence>
<dbReference type="OrthoDB" id="332863at2759"/>
<dbReference type="STRING" id="13706.A0A1X2HWP1"/>
<dbReference type="InterPro" id="IPR001279">
    <property type="entry name" value="Metallo-B-lactamas"/>
</dbReference>